<keyword evidence="3" id="KW-1185">Reference proteome</keyword>
<feature type="transmembrane region" description="Helical" evidence="1">
    <location>
        <begin position="51"/>
        <end position="72"/>
    </location>
</feature>
<comment type="caution">
    <text evidence="2">The sequence shown here is derived from an EMBL/GenBank/DDBJ whole genome shotgun (WGS) entry which is preliminary data.</text>
</comment>
<dbReference type="Proteomes" id="UP001214854">
    <property type="component" value="Unassembled WGS sequence"/>
</dbReference>
<evidence type="ECO:0000313" key="2">
    <source>
        <dbReference type="EMBL" id="MDC7683487.1"/>
    </source>
</evidence>
<dbReference type="RefSeq" id="WP_272747955.1">
    <property type="nucleotide sequence ID" value="NZ_JAQQKX010000006.1"/>
</dbReference>
<organism evidence="2 3">
    <name type="scientific">Asticcacaulis aquaticus</name>
    <dbReference type="NCBI Taxonomy" id="2984212"/>
    <lineage>
        <taxon>Bacteria</taxon>
        <taxon>Pseudomonadati</taxon>
        <taxon>Pseudomonadota</taxon>
        <taxon>Alphaproteobacteria</taxon>
        <taxon>Caulobacterales</taxon>
        <taxon>Caulobacteraceae</taxon>
        <taxon>Asticcacaulis</taxon>
    </lineage>
</organism>
<reference evidence="2 3" key="1">
    <citation type="submission" date="2023-01" db="EMBL/GenBank/DDBJ databases">
        <title>Novel species of the genus Asticcacaulis isolated from rivers.</title>
        <authorList>
            <person name="Lu H."/>
        </authorList>
    </citation>
    <scope>NUCLEOTIDE SEQUENCE [LARGE SCALE GENOMIC DNA]</scope>
    <source>
        <strain evidence="2 3">BYS171W</strain>
    </source>
</reference>
<accession>A0ABT5HTT8</accession>
<sequence>MKTPLLTHANRILANRILGFLPFAQAFTRQPQSPQLMAAAALVNTPFVRRAAPGLSAAVTIGLAVMAAATFVKGLKRRHDRTIPEAELVRSSVT</sequence>
<evidence type="ECO:0000313" key="3">
    <source>
        <dbReference type="Proteomes" id="UP001214854"/>
    </source>
</evidence>
<keyword evidence="1" id="KW-0472">Membrane</keyword>
<evidence type="ECO:0000256" key="1">
    <source>
        <dbReference type="SAM" id="Phobius"/>
    </source>
</evidence>
<name>A0ABT5HTT8_9CAUL</name>
<keyword evidence="1" id="KW-0812">Transmembrane</keyword>
<protein>
    <submittedName>
        <fullName evidence="2">Uncharacterized protein</fullName>
    </submittedName>
</protein>
<dbReference type="EMBL" id="JAQQKX010000006">
    <property type="protein sequence ID" value="MDC7683487.1"/>
    <property type="molecule type" value="Genomic_DNA"/>
</dbReference>
<keyword evidence="1" id="KW-1133">Transmembrane helix</keyword>
<proteinExistence type="predicted"/>
<gene>
    <name evidence="2" type="ORF">PQU92_09385</name>
</gene>